<feature type="domain" description="EGF-like" evidence="7">
    <location>
        <begin position="615"/>
        <end position="651"/>
    </location>
</feature>
<dbReference type="PROSITE" id="PS50026">
    <property type="entry name" value="EGF_3"/>
    <property type="match status" value="8"/>
</dbReference>
<feature type="signal peptide" evidence="6">
    <location>
        <begin position="1"/>
        <end position="19"/>
    </location>
</feature>
<feature type="disulfide bond" evidence="5">
    <location>
        <begin position="739"/>
        <end position="756"/>
    </location>
</feature>
<feature type="domain" description="C-type lectin" evidence="8">
    <location>
        <begin position="655"/>
        <end position="729"/>
    </location>
</feature>
<dbReference type="Pfam" id="PF00008">
    <property type="entry name" value="EGF"/>
    <property type="match status" value="5"/>
</dbReference>
<feature type="disulfide bond" evidence="5">
    <location>
        <begin position="153"/>
        <end position="163"/>
    </location>
</feature>
<dbReference type="SUPFAM" id="SSF56436">
    <property type="entry name" value="C-type lectin-like"/>
    <property type="match status" value="2"/>
</dbReference>
<gene>
    <name evidence="10" type="primary">LOC109463470</name>
</gene>
<feature type="disulfide bond" evidence="5">
    <location>
        <begin position="407"/>
        <end position="416"/>
    </location>
</feature>
<feature type="domain" description="EGF-like" evidence="7">
    <location>
        <begin position="149"/>
        <end position="184"/>
    </location>
</feature>
<reference evidence="10" key="1">
    <citation type="submission" date="2025-08" db="UniProtKB">
        <authorList>
            <consortium name="RefSeq"/>
        </authorList>
    </citation>
    <scope>IDENTIFICATION</scope>
    <source>
        <tissue evidence="10">Gonad</tissue>
    </source>
</reference>
<feature type="disulfide bond" evidence="5">
    <location>
        <begin position="758"/>
        <end position="767"/>
    </location>
</feature>
<feature type="domain" description="EGF-like" evidence="7">
    <location>
        <begin position="223"/>
        <end position="259"/>
    </location>
</feature>
<dbReference type="FunFam" id="2.10.25.10:FF:000857">
    <property type="entry name" value="Uncharacterized protein"/>
    <property type="match status" value="2"/>
</dbReference>
<keyword evidence="9" id="KW-1185">Reference proteome</keyword>
<dbReference type="SUPFAM" id="SSF57196">
    <property type="entry name" value="EGF/Laminin"/>
    <property type="match status" value="4"/>
</dbReference>
<dbReference type="SMART" id="SM00034">
    <property type="entry name" value="CLECT"/>
    <property type="match status" value="2"/>
</dbReference>
<evidence type="ECO:0000313" key="10">
    <source>
        <dbReference type="RefSeq" id="XP_019615858.1"/>
    </source>
</evidence>
<keyword evidence="3 5" id="KW-1015">Disulfide bond</keyword>
<organism evidence="9 10">
    <name type="scientific">Branchiostoma belcheri</name>
    <name type="common">Amphioxus</name>
    <dbReference type="NCBI Taxonomy" id="7741"/>
    <lineage>
        <taxon>Eukaryota</taxon>
        <taxon>Metazoa</taxon>
        <taxon>Chordata</taxon>
        <taxon>Cephalochordata</taxon>
        <taxon>Leptocardii</taxon>
        <taxon>Amphioxiformes</taxon>
        <taxon>Branchiostomatidae</taxon>
        <taxon>Branchiostoma</taxon>
    </lineage>
</organism>
<dbReference type="PRINTS" id="PR00010">
    <property type="entry name" value="EGFBLOOD"/>
</dbReference>
<dbReference type="PANTHER" id="PTHR12916">
    <property type="entry name" value="CYTOCHROME C OXIDASE POLYPEPTIDE VIC-2"/>
    <property type="match status" value="1"/>
</dbReference>
<keyword evidence="1 5" id="KW-0245">EGF-like domain</keyword>
<evidence type="ECO:0000256" key="2">
    <source>
        <dbReference type="ARBA" id="ARBA00022737"/>
    </source>
</evidence>
<dbReference type="FunFam" id="2.10.25.10:FF:000712">
    <property type="entry name" value="Uncharacterized protein"/>
    <property type="match status" value="1"/>
</dbReference>
<feature type="domain" description="EGF-like" evidence="7">
    <location>
        <begin position="770"/>
        <end position="806"/>
    </location>
</feature>
<dbReference type="InterPro" id="IPR009030">
    <property type="entry name" value="Growth_fac_rcpt_cys_sf"/>
</dbReference>
<dbReference type="RefSeq" id="XP_019615858.1">
    <property type="nucleotide sequence ID" value="XM_019760299.1"/>
</dbReference>
<evidence type="ECO:0000256" key="6">
    <source>
        <dbReference type="SAM" id="SignalP"/>
    </source>
</evidence>
<keyword evidence="4" id="KW-0325">Glycoprotein</keyword>
<dbReference type="GO" id="GO:0007219">
    <property type="term" value="P:Notch signaling pathway"/>
    <property type="evidence" value="ECO:0007669"/>
    <property type="project" value="TreeGrafter"/>
</dbReference>
<feature type="domain" description="EGF-like" evidence="7">
    <location>
        <begin position="186"/>
        <end position="221"/>
    </location>
</feature>
<dbReference type="InterPro" id="IPR000742">
    <property type="entry name" value="EGF"/>
</dbReference>
<keyword evidence="2" id="KW-0677">Repeat</keyword>
<dbReference type="InterPro" id="IPR013032">
    <property type="entry name" value="EGF-like_CS"/>
</dbReference>
<dbReference type="FunFam" id="2.10.25.10:FF:000006">
    <property type="entry name" value="Versican core protein-like isoform 1"/>
    <property type="match status" value="1"/>
</dbReference>
<dbReference type="KEGG" id="bbel:109463470"/>
<dbReference type="CDD" id="cd00037">
    <property type="entry name" value="CLECT"/>
    <property type="match status" value="2"/>
</dbReference>
<keyword evidence="6" id="KW-0732">Signal</keyword>
<dbReference type="GO" id="GO:0005112">
    <property type="term" value="F:Notch binding"/>
    <property type="evidence" value="ECO:0007669"/>
    <property type="project" value="TreeGrafter"/>
</dbReference>
<dbReference type="InterPro" id="IPR016187">
    <property type="entry name" value="CTDL_fold"/>
</dbReference>
<feature type="domain" description="EGF-like" evidence="7">
    <location>
        <begin position="730"/>
        <end position="768"/>
    </location>
</feature>
<comment type="caution">
    <text evidence="5">Lacks conserved residue(s) required for the propagation of feature annotation.</text>
</comment>
<dbReference type="SMART" id="SM00181">
    <property type="entry name" value="EGF"/>
    <property type="match status" value="9"/>
</dbReference>
<dbReference type="Pfam" id="PF00059">
    <property type="entry name" value="Lectin_C"/>
    <property type="match status" value="1"/>
</dbReference>
<accession>A0A6P4XUU9</accession>
<dbReference type="GeneID" id="109463470"/>
<dbReference type="Gene3D" id="3.10.100.10">
    <property type="entry name" value="Mannose-Binding Protein A, subunit A"/>
    <property type="match status" value="2"/>
</dbReference>
<evidence type="ECO:0000259" key="8">
    <source>
        <dbReference type="PROSITE" id="PS50041"/>
    </source>
</evidence>
<dbReference type="InterPro" id="IPR001304">
    <property type="entry name" value="C-type_lectin-like"/>
</dbReference>
<evidence type="ECO:0000256" key="3">
    <source>
        <dbReference type="ARBA" id="ARBA00023157"/>
    </source>
</evidence>
<dbReference type="PROSITE" id="PS50041">
    <property type="entry name" value="C_TYPE_LECTIN_2"/>
    <property type="match status" value="2"/>
</dbReference>
<dbReference type="InterPro" id="IPR000152">
    <property type="entry name" value="EGF-type_Asp/Asn_hydroxyl_site"/>
</dbReference>
<dbReference type="CDD" id="cd00054">
    <property type="entry name" value="EGF_CA"/>
    <property type="match status" value="6"/>
</dbReference>
<feature type="domain" description="C-type lectin" evidence="8">
    <location>
        <begin position="263"/>
        <end position="377"/>
    </location>
</feature>
<dbReference type="InterPro" id="IPR001881">
    <property type="entry name" value="EGF-like_Ca-bd_dom"/>
</dbReference>
<sequence>MWKLLLIAAVVVWPASAQGEQVYLVTHDTWAFYKVRVNGSMTNTNVKSTCTAAGMDYPCHWSGAAGCTSHWTSDCITYVGTGSYPCHTHAVLSTKLCGHDEPWECQPLDDTFVYYPGWGDHSAWGVDYNTLTYLLHLADNNNMYALCADIDDCLSSPCAHGTCTDGVASYTCSCENGWTGNNCDQDIDECMSSPCAHGTCTDGVASYTCSCENGWTGNSCDQDIDECASNPCQLGGTCLDHVNGYSCVCPKETTGKDCETASFAGDCYQFSTSAATHRDATQACSANSGRMVDLRDPQQQQFLANTIAASTGVSNWLAMKTAPLPFFYSDGSPVQAPLQWSVDEVSSPLDLCVLLDSSDNYKANKAFCTEQHNYVCMSVLKPCEPNVCQNGGNCTSCFGDSTNYCDCPDGFDGKTCEINIDECASGPCQNGGSCHDDVNSYHCVCPIGYQGDHCESDTDWCSQVQCPLGFICQDFTFYFICAREQVYLATHDTWAFYKVRVNGSMTNTNVKSTCTAAGMRYPCYMSGAPGCPSYHWTSDCITYVGTGSHPCETPWVLSTKLCGHDDPDQCQPLDDTFVYIPGWPSGDSALGVDYDTHTYHLLGANYINMYALCADIDECASNPCQLGGTCLDHVNGYSCVCPKDATGKDCETGFFAGECYQFSTTAAAHPDAARACQAQSGHLVDVKDGQQQTFLADTIAAATGASTWLALKTAPTEPVFFYSNGAPFSVLTLCGQNVCQNGGICTSCFGDSVAFCQCPAGFDGKTCEIRVGVCASNPCQNGGSCHDDVNSYHCVCPTGYQGDHCESDTNWCSEVQCPNGFVCQDFTFYFLCAHPSPVARGFPYQCSSASCPDGMYCTQEGAAAFSCRPEE</sequence>
<dbReference type="SMART" id="SM00179">
    <property type="entry name" value="EGF_CA"/>
    <property type="match status" value="6"/>
</dbReference>
<dbReference type="FunFam" id="2.10.25.10:FF:000334">
    <property type="entry name" value="protein delta homolog 2 isoform X1"/>
    <property type="match status" value="3"/>
</dbReference>
<feature type="disulfide bond" evidence="5">
    <location>
        <begin position="249"/>
        <end position="258"/>
    </location>
</feature>
<dbReference type="SUPFAM" id="SSF57184">
    <property type="entry name" value="Growth factor receptor domain"/>
    <property type="match status" value="1"/>
</dbReference>
<evidence type="ECO:0000256" key="5">
    <source>
        <dbReference type="PROSITE-ProRule" id="PRU00076"/>
    </source>
</evidence>
<dbReference type="InterPro" id="IPR018097">
    <property type="entry name" value="EGF_Ca-bd_CS"/>
</dbReference>
<feature type="disulfide bond" evidence="5">
    <location>
        <begin position="641"/>
        <end position="650"/>
    </location>
</feature>
<name>A0A6P4XUU9_BRABE</name>
<feature type="disulfide bond" evidence="5">
    <location>
        <begin position="796"/>
        <end position="805"/>
    </location>
</feature>
<dbReference type="FunFam" id="3.10.100.10:FF:000107">
    <property type="entry name" value="Uncharacterized protein"/>
    <property type="match status" value="1"/>
</dbReference>
<dbReference type="Proteomes" id="UP000515135">
    <property type="component" value="Unplaced"/>
</dbReference>
<protein>
    <submittedName>
        <fullName evidence="10">Fibropellin-1-like</fullName>
    </submittedName>
</protein>
<dbReference type="PROSITE" id="PS00010">
    <property type="entry name" value="ASX_HYDROXYL"/>
    <property type="match status" value="6"/>
</dbReference>
<feature type="domain" description="EGF-like" evidence="7">
    <location>
        <begin position="419"/>
        <end position="455"/>
    </location>
</feature>
<feature type="disulfide bond" evidence="5">
    <location>
        <begin position="190"/>
        <end position="200"/>
    </location>
</feature>
<dbReference type="PROSITE" id="PS01187">
    <property type="entry name" value="EGF_CA"/>
    <property type="match status" value="3"/>
</dbReference>
<evidence type="ECO:0000313" key="9">
    <source>
        <dbReference type="Proteomes" id="UP000515135"/>
    </source>
</evidence>
<dbReference type="Pfam" id="PF12661">
    <property type="entry name" value="hEGF"/>
    <property type="match status" value="1"/>
</dbReference>
<evidence type="ECO:0000256" key="1">
    <source>
        <dbReference type="ARBA" id="ARBA00022536"/>
    </source>
</evidence>
<feature type="chain" id="PRO_5027798587" evidence="6">
    <location>
        <begin position="20"/>
        <end position="871"/>
    </location>
</feature>
<feature type="disulfide bond" evidence="5">
    <location>
        <begin position="211"/>
        <end position="220"/>
    </location>
</feature>
<dbReference type="InterPro" id="IPR016186">
    <property type="entry name" value="C-type_lectin-like/link_sf"/>
</dbReference>
<evidence type="ECO:0000256" key="4">
    <source>
        <dbReference type="ARBA" id="ARBA00023180"/>
    </source>
</evidence>
<feature type="disulfide bond" evidence="5">
    <location>
        <begin position="445"/>
        <end position="454"/>
    </location>
</feature>
<feature type="disulfide bond" evidence="5">
    <location>
        <begin position="388"/>
        <end position="405"/>
    </location>
</feature>
<dbReference type="PROSITE" id="PS01186">
    <property type="entry name" value="EGF_2"/>
    <property type="match status" value="6"/>
</dbReference>
<dbReference type="AlphaFoldDB" id="A0A6P4XUU9"/>
<proteinExistence type="predicted"/>
<dbReference type="OrthoDB" id="283575at2759"/>
<feature type="disulfide bond" evidence="5">
    <location>
        <begin position="174"/>
        <end position="183"/>
    </location>
</feature>
<feature type="domain" description="EGF-like" evidence="7">
    <location>
        <begin position="379"/>
        <end position="417"/>
    </location>
</feature>
<dbReference type="PANTHER" id="PTHR12916:SF9">
    <property type="entry name" value="NEUROGENIC LOCUS NOTCH HOMOLOG PROTEIN 1-RELATED"/>
    <property type="match status" value="1"/>
</dbReference>
<evidence type="ECO:0000259" key="7">
    <source>
        <dbReference type="PROSITE" id="PS50026"/>
    </source>
</evidence>
<dbReference type="Gene3D" id="2.10.25.10">
    <property type="entry name" value="Laminin"/>
    <property type="match status" value="8"/>
</dbReference>
<dbReference type="GO" id="GO:0005509">
    <property type="term" value="F:calcium ion binding"/>
    <property type="evidence" value="ECO:0007669"/>
    <property type="project" value="InterPro"/>
</dbReference>
<dbReference type="PROSITE" id="PS00022">
    <property type="entry name" value="EGF_1"/>
    <property type="match status" value="8"/>
</dbReference>